<dbReference type="RefSeq" id="WP_243305840.1">
    <property type="nucleotide sequence ID" value="NZ_JALGBI010000001.1"/>
</dbReference>
<evidence type="ECO:0000256" key="1">
    <source>
        <dbReference type="SAM" id="Phobius"/>
    </source>
</evidence>
<reference evidence="2" key="1">
    <citation type="submission" date="2022-03" db="EMBL/GenBank/DDBJ databases">
        <authorList>
            <person name="Woo C.Y."/>
        </authorList>
    </citation>
    <scope>NUCLEOTIDE SEQUENCE</scope>
    <source>
        <strain evidence="2">CYS-02</strain>
    </source>
</reference>
<dbReference type="EMBL" id="JALGBI010000001">
    <property type="protein sequence ID" value="MCJ0763244.1"/>
    <property type="molecule type" value="Genomic_DNA"/>
</dbReference>
<proteinExistence type="predicted"/>
<keyword evidence="1" id="KW-0812">Transmembrane</keyword>
<evidence type="ECO:0008006" key="4">
    <source>
        <dbReference type="Google" id="ProtNLM"/>
    </source>
</evidence>
<keyword evidence="1" id="KW-1133">Transmembrane helix</keyword>
<name>A0A9X1VWB2_9BURK</name>
<organism evidence="2 3">
    <name type="scientific">Variovorax terrae</name>
    <dbReference type="NCBI Taxonomy" id="2923278"/>
    <lineage>
        <taxon>Bacteria</taxon>
        <taxon>Pseudomonadati</taxon>
        <taxon>Pseudomonadota</taxon>
        <taxon>Betaproteobacteria</taxon>
        <taxon>Burkholderiales</taxon>
        <taxon>Comamonadaceae</taxon>
        <taxon>Variovorax</taxon>
    </lineage>
</organism>
<keyword evidence="3" id="KW-1185">Reference proteome</keyword>
<protein>
    <recommendedName>
        <fullName evidence="4">Lipoprotein</fullName>
    </recommendedName>
</protein>
<dbReference type="AlphaFoldDB" id="A0A9X1VWB2"/>
<sequence>MSRLRIAGIILAAASATLLSGCVVAPVAPYPGTYYYPAAPIVVSPSIGFYGSYGYRRGR</sequence>
<evidence type="ECO:0000313" key="2">
    <source>
        <dbReference type="EMBL" id="MCJ0763244.1"/>
    </source>
</evidence>
<evidence type="ECO:0000313" key="3">
    <source>
        <dbReference type="Proteomes" id="UP001139447"/>
    </source>
</evidence>
<comment type="caution">
    <text evidence="2">The sequence shown here is derived from an EMBL/GenBank/DDBJ whole genome shotgun (WGS) entry which is preliminary data.</text>
</comment>
<accession>A0A9X1VWB2</accession>
<feature type="transmembrane region" description="Helical" evidence="1">
    <location>
        <begin position="34"/>
        <end position="53"/>
    </location>
</feature>
<keyword evidence="1" id="KW-0472">Membrane</keyword>
<dbReference type="PROSITE" id="PS51257">
    <property type="entry name" value="PROKAR_LIPOPROTEIN"/>
    <property type="match status" value="1"/>
</dbReference>
<dbReference type="Proteomes" id="UP001139447">
    <property type="component" value="Unassembled WGS sequence"/>
</dbReference>
<gene>
    <name evidence="2" type="ORF">MMF98_08485</name>
</gene>